<protein>
    <submittedName>
        <fullName evidence="1">(Mediterranean fruit fly) hypothetical protein</fullName>
    </submittedName>
</protein>
<sequence length="107" mass="11871">MTFKPNSLAIISRGNRGSSSIVDFTTASSGEDFVRPSRSSSSTEKYPIWKIRNYLEIVFTDDEIGLYVGCHSLIICIDCKFRRISVCIGVGISSDLSLAILRFLITI</sequence>
<reference evidence="1" key="1">
    <citation type="submission" date="2020-11" db="EMBL/GenBank/DDBJ databases">
        <authorList>
            <person name="Whitehead M."/>
        </authorList>
    </citation>
    <scope>NUCLEOTIDE SEQUENCE</scope>
    <source>
        <strain evidence="1">EGII</strain>
    </source>
</reference>
<gene>
    <name evidence="1" type="ORF">CCAP1982_LOCUS4418</name>
</gene>
<evidence type="ECO:0000313" key="1">
    <source>
        <dbReference type="EMBL" id="CAD6995711.1"/>
    </source>
</evidence>
<dbReference type="Proteomes" id="UP000606786">
    <property type="component" value="Unassembled WGS sequence"/>
</dbReference>
<evidence type="ECO:0000313" key="2">
    <source>
        <dbReference type="Proteomes" id="UP000606786"/>
    </source>
</evidence>
<accession>A0A811UA44</accession>
<keyword evidence="2" id="KW-1185">Reference proteome</keyword>
<dbReference type="AlphaFoldDB" id="A0A811UA44"/>
<dbReference type="EMBL" id="CAJHJT010000001">
    <property type="protein sequence ID" value="CAD6995711.1"/>
    <property type="molecule type" value="Genomic_DNA"/>
</dbReference>
<proteinExistence type="predicted"/>
<name>A0A811UA44_CERCA</name>
<comment type="caution">
    <text evidence="1">The sequence shown here is derived from an EMBL/GenBank/DDBJ whole genome shotgun (WGS) entry which is preliminary data.</text>
</comment>
<organism evidence="1 2">
    <name type="scientific">Ceratitis capitata</name>
    <name type="common">Mediterranean fruit fly</name>
    <name type="synonym">Tephritis capitata</name>
    <dbReference type="NCBI Taxonomy" id="7213"/>
    <lineage>
        <taxon>Eukaryota</taxon>
        <taxon>Metazoa</taxon>
        <taxon>Ecdysozoa</taxon>
        <taxon>Arthropoda</taxon>
        <taxon>Hexapoda</taxon>
        <taxon>Insecta</taxon>
        <taxon>Pterygota</taxon>
        <taxon>Neoptera</taxon>
        <taxon>Endopterygota</taxon>
        <taxon>Diptera</taxon>
        <taxon>Brachycera</taxon>
        <taxon>Muscomorpha</taxon>
        <taxon>Tephritoidea</taxon>
        <taxon>Tephritidae</taxon>
        <taxon>Ceratitis</taxon>
        <taxon>Ceratitis</taxon>
    </lineage>
</organism>